<dbReference type="RefSeq" id="WP_187708084.1">
    <property type="nucleotide sequence ID" value="NZ_CP060782.1"/>
</dbReference>
<keyword evidence="3" id="KW-1185">Reference proteome</keyword>
<dbReference type="Proteomes" id="UP000516105">
    <property type="component" value="Chromosome"/>
</dbReference>
<organism evidence="2 3">
    <name type="scientific">Sphingomonas sediminicola</name>
    <dbReference type="NCBI Taxonomy" id="386874"/>
    <lineage>
        <taxon>Bacteria</taxon>
        <taxon>Pseudomonadati</taxon>
        <taxon>Pseudomonadota</taxon>
        <taxon>Alphaproteobacteria</taxon>
        <taxon>Sphingomonadales</taxon>
        <taxon>Sphingomonadaceae</taxon>
        <taxon>Sphingomonas</taxon>
    </lineage>
</organism>
<protein>
    <submittedName>
        <fullName evidence="2">Uncharacterized protein</fullName>
    </submittedName>
</protein>
<evidence type="ECO:0000313" key="3">
    <source>
        <dbReference type="Proteomes" id="UP000516105"/>
    </source>
</evidence>
<sequence>MDLPRAVAAADVPLQETGYNDDRKAGQTAGLADVFVPAKGLDVALNAENGGAIIGTKITDPRKVIQKRLTDHARASTRRAKGHFNERTTPPVILSPERPLGGQQSTAH</sequence>
<gene>
    <name evidence="2" type="ORF">H9L14_10700</name>
</gene>
<reference evidence="2 3" key="1">
    <citation type="submission" date="2020-08" db="EMBL/GenBank/DDBJ databases">
        <title>Genome sequence of Sphingomonas sediminicola KACC 15039T.</title>
        <authorList>
            <person name="Hyun D.-W."/>
            <person name="Bae J.-W."/>
        </authorList>
    </citation>
    <scope>NUCLEOTIDE SEQUENCE [LARGE SCALE GENOMIC DNA]</scope>
    <source>
        <strain evidence="2 3">KACC 15039</strain>
    </source>
</reference>
<proteinExistence type="predicted"/>
<accession>A0ABX6T8T2</accession>
<evidence type="ECO:0000256" key="1">
    <source>
        <dbReference type="SAM" id="MobiDB-lite"/>
    </source>
</evidence>
<name>A0ABX6T8T2_9SPHN</name>
<evidence type="ECO:0000313" key="2">
    <source>
        <dbReference type="EMBL" id="QNP45128.1"/>
    </source>
</evidence>
<dbReference type="EMBL" id="CP060782">
    <property type="protein sequence ID" value="QNP45128.1"/>
    <property type="molecule type" value="Genomic_DNA"/>
</dbReference>
<feature type="region of interest" description="Disordered" evidence="1">
    <location>
        <begin position="70"/>
        <end position="108"/>
    </location>
</feature>